<keyword evidence="3" id="KW-1185">Reference proteome</keyword>
<keyword evidence="1" id="KW-1133">Transmembrane helix</keyword>
<keyword evidence="1" id="KW-0472">Membrane</keyword>
<comment type="caution">
    <text evidence="2">The sequence shown here is derived from an EMBL/GenBank/DDBJ whole genome shotgun (WGS) entry which is preliminary data.</text>
</comment>
<name>A0ABT8YHX2_9HYPH</name>
<dbReference type="InterPro" id="IPR008620">
    <property type="entry name" value="FixH"/>
</dbReference>
<sequence>MSNSKTESGFIFTGRHMLAIMVAFFGVIISVNVLMAYLANSTWSGILAKNTYVASQEFNMKAEEARKWAELGYEGALAVEGSTITYRLKGPAEAIARLSEIKAIFHRPVGELQDFSMPLTRVSDGVFSAQHNLAAGSWIVDLAAIEDGKTIYHQAERIAIPE</sequence>
<accession>A0ABT8YHX2</accession>
<reference evidence="2" key="2">
    <citation type="submission" date="2023-07" db="EMBL/GenBank/DDBJ databases">
        <authorList>
            <person name="Shen H."/>
        </authorList>
    </citation>
    <scope>NUCLEOTIDE SEQUENCE</scope>
    <source>
        <strain evidence="2">TNR-22</strain>
    </source>
</reference>
<evidence type="ECO:0000313" key="2">
    <source>
        <dbReference type="EMBL" id="MDO6963267.1"/>
    </source>
</evidence>
<organism evidence="2 3">
    <name type="scientific">Rhizobium alvei</name>
    <dbReference type="NCBI Taxonomy" id="1132659"/>
    <lineage>
        <taxon>Bacteria</taxon>
        <taxon>Pseudomonadati</taxon>
        <taxon>Pseudomonadota</taxon>
        <taxon>Alphaproteobacteria</taxon>
        <taxon>Hyphomicrobiales</taxon>
        <taxon>Rhizobiaceae</taxon>
        <taxon>Rhizobium/Agrobacterium group</taxon>
        <taxon>Rhizobium</taxon>
    </lineage>
</organism>
<evidence type="ECO:0000256" key="1">
    <source>
        <dbReference type="SAM" id="Phobius"/>
    </source>
</evidence>
<protein>
    <submittedName>
        <fullName evidence="2">FixH family protein</fullName>
    </submittedName>
</protein>
<evidence type="ECO:0000313" key="3">
    <source>
        <dbReference type="Proteomes" id="UP001174932"/>
    </source>
</evidence>
<reference evidence="2" key="1">
    <citation type="journal article" date="2015" name="Int. J. Syst. Evol. Microbiol.">
        <title>Rhizobium alvei sp. nov., isolated from a freshwater river.</title>
        <authorList>
            <person name="Sheu S.Y."/>
            <person name="Huang H.W."/>
            <person name="Young C.C."/>
            <person name="Chen W.M."/>
        </authorList>
    </citation>
    <scope>NUCLEOTIDE SEQUENCE</scope>
    <source>
        <strain evidence="2">TNR-22</strain>
    </source>
</reference>
<gene>
    <name evidence="2" type="ORF">Q4481_04815</name>
</gene>
<dbReference type="Proteomes" id="UP001174932">
    <property type="component" value="Unassembled WGS sequence"/>
</dbReference>
<feature type="transmembrane region" description="Helical" evidence="1">
    <location>
        <begin position="17"/>
        <end position="39"/>
    </location>
</feature>
<dbReference type="EMBL" id="JAUOZU010000004">
    <property type="protein sequence ID" value="MDO6963267.1"/>
    <property type="molecule type" value="Genomic_DNA"/>
</dbReference>
<dbReference type="PIRSF" id="PIRSF011386">
    <property type="entry name" value="FixH"/>
    <property type="match status" value="1"/>
</dbReference>
<dbReference type="Pfam" id="PF05751">
    <property type="entry name" value="FixH"/>
    <property type="match status" value="1"/>
</dbReference>
<proteinExistence type="predicted"/>
<dbReference type="InterPro" id="IPR018037">
    <property type="entry name" value="FixH_proteobacterial"/>
</dbReference>
<keyword evidence="1" id="KW-0812">Transmembrane</keyword>
<dbReference type="RefSeq" id="WP_304375184.1">
    <property type="nucleotide sequence ID" value="NZ_JAUOZU010000004.1"/>
</dbReference>